<dbReference type="PANTHER" id="PTHR42336">
    <property type="entry name" value="THIOREDOXIN DOMAIN-CONTAINING PROTEIN-RELATED"/>
    <property type="match status" value="1"/>
</dbReference>
<reference evidence="1" key="1">
    <citation type="journal article" date="2021" name="IMA Fungus">
        <title>Genomic characterization of three marine fungi, including Emericellopsis atlantica sp. nov. with signatures of a generalist lifestyle and marine biomass degradation.</title>
        <authorList>
            <person name="Hagestad O.C."/>
            <person name="Hou L."/>
            <person name="Andersen J.H."/>
            <person name="Hansen E.H."/>
            <person name="Altermark B."/>
            <person name="Li C."/>
            <person name="Kuhnert E."/>
            <person name="Cox R.J."/>
            <person name="Crous P.W."/>
            <person name="Spatafora J.W."/>
            <person name="Lail K."/>
            <person name="Amirebrahimi M."/>
            <person name="Lipzen A."/>
            <person name="Pangilinan J."/>
            <person name="Andreopoulos W."/>
            <person name="Hayes R.D."/>
            <person name="Ng V."/>
            <person name="Grigoriev I.V."/>
            <person name="Jackson S.A."/>
            <person name="Sutton T.D.S."/>
            <person name="Dobson A.D.W."/>
            <person name="Rama T."/>
        </authorList>
    </citation>
    <scope>NUCLEOTIDE SEQUENCE</scope>
    <source>
        <strain evidence="1">TRa3180A</strain>
    </source>
</reference>
<keyword evidence="2" id="KW-1185">Reference proteome</keyword>
<proteinExistence type="predicted"/>
<gene>
    <name evidence="1" type="ORF">BJ878DRAFT_210324</name>
</gene>
<dbReference type="EMBL" id="MU253778">
    <property type="protein sequence ID" value="KAG9247242.1"/>
    <property type="molecule type" value="Genomic_DNA"/>
</dbReference>
<dbReference type="AlphaFoldDB" id="A0A9P8CHT6"/>
<accession>A0A9P8CHT6</accession>
<evidence type="ECO:0000313" key="2">
    <source>
        <dbReference type="Proteomes" id="UP000887226"/>
    </source>
</evidence>
<comment type="caution">
    <text evidence="1">The sequence shown here is derived from an EMBL/GenBank/DDBJ whole genome shotgun (WGS) entry which is preliminary data.</text>
</comment>
<dbReference type="Proteomes" id="UP000887226">
    <property type="component" value="Unassembled WGS sequence"/>
</dbReference>
<name>A0A9P8CHT6_9HELO</name>
<evidence type="ECO:0000313" key="1">
    <source>
        <dbReference type="EMBL" id="KAG9247242.1"/>
    </source>
</evidence>
<dbReference type="OrthoDB" id="40334at2759"/>
<sequence>MLVAEETFIELRKLADEHKDIDSVAITHSDKEHTVTWVKSVGSGKDIKAIANAEIQLYGQWGLTVSSACHILSRFSLWNVYALGKKDAIWNIPMGSGSRW</sequence>
<protein>
    <submittedName>
        <fullName evidence="1">Uncharacterized protein</fullName>
    </submittedName>
</protein>
<dbReference type="PANTHER" id="PTHR42336:SF1">
    <property type="entry name" value="ALKYL HYDROPEROXIDE REDUCTASE SUBUNIT C_ THIOL SPECIFIC ANTIOXIDANT DOMAIN-CONTAINING PROTEIN"/>
    <property type="match status" value="1"/>
</dbReference>
<organism evidence="1 2">
    <name type="scientific">Calycina marina</name>
    <dbReference type="NCBI Taxonomy" id="1763456"/>
    <lineage>
        <taxon>Eukaryota</taxon>
        <taxon>Fungi</taxon>
        <taxon>Dikarya</taxon>
        <taxon>Ascomycota</taxon>
        <taxon>Pezizomycotina</taxon>
        <taxon>Leotiomycetes</taxon>
        <taxon>Helotiales</taxon>
        <taxon>Pezizellaceae</taxon>
        <taxon>Calycina</taxon>
    </lineage>
</organism>